<evidence type="ECO:0000259" key="4">
    <source>
        <dbReference type="PROSITE" id="PS01124"/>
    </source>
</evidence>
<keyword evidence="6" id="KW-1185">Reference proteome</keyword>
<protein>
    <submittedName>
        <fullName evidence="5">Helix-turn-helix transcriptional regulator</fullName>
    </submittedName>
</protein>
<evidence type="ECO:0000313" key="5">
    <source>
        <dbReference type="EMBL" id="NLR90890.1"/>
    </source>
</evidence>
<dbReference type="PANTHER" id="PTHR47893">
    <property type="entry name" value="REGULATORY PROTEIN PCHR"/>
    <property type="match status" value="1"/>
</dbReference>
<dbReference type="PROSITE" id="PS00041">
    <property type="entry name" value="HTH_ARAC_FAMILY_1"/>
    <property type="match status" value="1"/>
</dbReference>
<dbReference type="InterPro" id="IPR018062">
    <property type="entry name" value="HTH_AraC-typ_CS"/>
</dbReference>
<evidence type="ECO:0000256" key="3">
    <source>
        <dbReference type="ARBA" id="ARBA00023163"/>
    </source>
</evidence>
<gene>
    <name evidence="5" type="ORF">HGP29_06715</name>
</gene>
<evidence type="ECO:0000256" key="1">
    <source>
        <dbReference type="ARBA" id="ARBA00023015"/>
    </source>
</evidence>
<dbReference type="PRINTS" id="PR00032">
    <property type="entry name" value="HTHARAC"/>
</dbReference>
<dbReference type="PANTHER" id="PTHR47893:SF1">
    <property type="entry name" value="REGULATORY PROTEIN PCHR"/>
    <property type="match status" value="1"/>
</dbReference>
<dbReference type="AlphaFoldDB" id="A0A7X8XVA4"/>
<dbReference type="InterPro" id="IPR020449">
    <property type="entry name" value="Tscrpt_reg_AraC-type_HTH"/>
</dbReference>
<dbReference type="EMBL" id="JABAIL010000002">
    <property type="protein sequence ID" value="NLR90890.1"/>
    <property type="molecule type" value="Genomic_DNA"/>
</dbReference>
<evidence type="ECO:0000313" key="6">
    <source>
        <dbReference type="Proteomes" id="UP000585050"/>
    </source>
</evidence>
<evidence type="ECO:0000256" key="2">
    <source>
        <dbReference type="ARBA" id="ARBA00023125"/>
    </source>
</evidence>
<dbReference type="SUPFAM" id="SSF46689">
    <property type="entry name" value="Homeodomain-like"/>
    <property type="match status" value="1"/>
</dbReference>
<dbReference type="Gene3D" id="1.10.10.60">
    <property type="entry name" value="Homeodomain-like"/>
    <property type="match status" value="1"/>
</dbReference>
<dbReference type="Proteomes" id="UP000585050">
    <property type="component" value="Unassembled WGS sequence"/>
</dbReference>
<dbReference type="SMART" id="SM00342">
    <property type="entry name" value="HTH_ARAC"/>
    <property type="match status" value="1"/>
</dbReference>
<organism evidence="5 6">
    <name type="scientific">Flammeovirga agarivorans</name>
    <dbReference type="NCBI Taxonomy" id="2726742"/>
    <lineage>
        <taxon>Bacteria</taxon>
        <taxon>Pseudomonadati</taxon>
        <taxon>Bacteroidota</taxon>
        <taxon>Cytophagia</taxon>
        <taxon>Cytophagales</taxon>
        <taxon>Flammeovirgaceae</taxon>
        <taxon>Flammeovirga</taxon>
    </lineage>
</organism>
<dbReference type="InterPro" id="IPR053142">
    <property type="entry name" value="PchR_regulatory_protein"/>
</dbReference>
<dbReference type="GO" id="GO:0043565">
    <property type="term" value="F:sequence-specific DNA binding"/>
    <property type="evidence" value="ECO:0007669"/>
    <property type="project" value="InterPro"/>
</dbReference>
<dbReference type="RefSeq" id="WP_168881601.1">
    <property type="nucleotide sequence ID" value="NZ_JABAIL010000002.1"/>
</dbReference>
<keyword evidence="1" id="KW-0805">Transcription regulation</keyword>
<dbReference type="InterPro" id="IPR009057">
    <property type="entry name" value="Homeodomain-like_sf"/>
</dbReference>
<dbReference type="GO" id="GO:0003700">
    <property type="term" value="F:DNA-binding transcription factor activity"/>
    <property type="evidence" value="ECO:0007669"/>
    <property type="project" value="InterPro"/>
</dbReference>
<name>A0A7X8XVA4_9BACT</name>
<comment type="caution">
    <text evidence="5">The sequence shown here is derived from an EMBL/GenBank/DDBJ whole genome shotgun (WGS) entry which is preliminary data.</text>
</comment>
<dbReference type="InterPro" id="IPR018060">
    <property type="entry name" value="HTH_AraC"/>
</dbReference>
<sequence length="334" mass="38878">MINQQPRILYFDATSFDNTYKKLQKDVGGDILDHQFIGNTEIGEIHLENFDIQSGFKVSVNRVLLNQDVVVQSIYDHNTPHIYITFLRKNSKLRVQKGNEETKTIANGGAQFSIILHQGQRGMSMDMKKDEEVSWIGVRLKRDDFQGILGIPDIETGHFFEKLINHIYYEESTPELEDIIEEIFQIQKTTIARNAIIFGKGLELTGKLLKKMMLRLHSKKEKKINKHDMSTYFKIKDYILSDYSNIPTTQMISHQFGIGETKLKEEFKQIFDQSIFAFITSHRMMDAHRLIRMTELTIGEIGTKVGYNHLSKFTSAFKRYYDYTPTELRKSLTL</sequence>
<keyword evidence="2" id="KW-0238">DNA-binding</keyword>
<dbReference type="Pfam" id="PF12833">
    <property type="entry name" value="HTH_18"/>
    <property type="match status" value="1"/>
</dbReference>
<feature type="domain" description="HTH araC/xylS-type" evidence="4">
    <location>
        <begin position="233"/>
        <end position="331"/>
    </location>
</feature>
<proteinExistence type="predicted"/>
<dbReference type="PROSITE" id="PS01124">
    <property type="entry name" value="HTH_ARAC_FAMILY_2"/>
    <property type="match status" value="1"/>
</dbReference>
<accession>A0A7X8XVA4</accession>
<keyword evidence="3" id="KW-0804">Transcription</keyword>
<reference evidence="5 6" key="1">
    <citation type="submission" date="2020-04" db="EMBL/GenBank/DDBJ databases">
        <title>Flammeovirga sp. SR4, a novel species isolated from seawater.</title>
        <authorList>
            <person name="Wang X."/>
        </authorList>
    </citation>
    <scope>NUCLEOTIDE SEQUENCE [LARGE SCALE GENOMIC DNA]</scope>
    <source>
        <strain evidence="5 6">SR4</strain>
    </source>
</reference>